<comment type="caution">
    <text evidence="11">The sequence shown here is derived from an EMBL/GenBank/DDBJ whole genome shotgun (WGS) entry which is preliminary data.</text>
</comment>
<evidence type="ECO:0000256" key="6">
    <source>
        <dbReference type="ARBA" id="ARBA00023065"/>
    </source>
</evidence>
<dbReference type="PANTHER" id="PTHR11562">
    <property type="entry name" value="CATION EFFLUX PROTEIN/ ZINC TRANSPORTER"/>
    <property type="match status" value="1"/>
</dbReference>
<dbReference type="eggNOG" id="COG1230">
    <property type="taxonomic scope" value="Bacteria"/>
</dbReference>
<evidence type="ECO:0000313" key="12">
    <source>
        <dbReference type="Proteomes" id="UP000007832"/>
    </source>
</evidence>
<feature type="transmembrane region" description="Helical" evidence="8">
    <location>
        <begin position="186"/>
        <end position="204"/>
    </location>
</feature>
<dbReference type="RefSeq" id="WP_002548716.1">
    <property type="nucleotide sequence ID" value="NZ_AFUN01000007.1"/>
</dbReference>
<protein>
    <submittedName>
        <fullName evidence="11">Cation diffusion facilitator family transporter</fullName>
    </submittedName>
</protein>
<keyword evidence="5 8" id="KW-1133">Transmembrane helix</keyword>
<evidence type="ECO:0000256" key="1">
    <source>
        <dbReference type="ARBA" id="ARBA00004141"/>
    </source>
</evidence>
<dbReference type="GO" id="GO:0005886">
    <property type="term" value="C:plasma membrane"/>
    <property type="evidence" value="ECO:0007669"/>
    <property type="project" value="TreeGrafter"/>
</dbReference>
<sequence length="304" mass="32452">MLSSHQHDHALSSDADSRYLVAALTLLTAFMITEIVTAVISGSLALLSDAGHMLSDIGAIAIALWAARLTRRRPQGSWTWGWKRAEIISAAVNGVTLLVVAIVVGVEAVRRLITPPPVGGGLIMVIAAVGVVVNVAVAWLVARANRRSLNVEGAYQHILTDLFGFIGTLAAGLIIVVTGWTRADAIASLIICGLMLRAACSLLSQTGRILMEVAPASLDLNEVRHHLMDLDHVRSVHDLHAWTVSSDLPALSAHIVVEDSCFADGHAPILLAQIQQCLSGHFDLDHSTLQLEPPRHAGTENQTM</sequence>
<dbReference type="InterPro" id="IPR002524">
    <property type="entry name" value="Cation_efflux"/>
</dbReference>
<dbReference type="InterPro" id="IPR027470">
    <property type="entry name" value="Cation_efflux_CTD"/>
</dbReference>
<dbReference type="Gene3D" id="1.20.1510.10">
    <property type="entry name" value="Cation efflux protein transmembrane domain"/>
    <property type="match status" value="1"/>
</dbReference>
<evidence type="ECO:0000256" key="5">
    <source>
        <dbReference type="ARBA" id="ARBA00022989"/>
    </source>
</evidence>
<dbReference type="Proteomes" id="UP000007832">
    <property type="component" value="Unassembled WGS sequence"/>
</dbReference>
<feature type="domain" description="Cation efflux protein cytoplasmic" evidence="10">
    <location>
        <begin position="217"/>
        <end position="293"/>
    </location>
</feature>
<feature type="transmembrane region" description="Helical" evidence="8">
    <location>
        <begin position="118"/>
        <end position="141"/>
    </location>
</feature>
<organism evidence="11 12">
    <name type="scientific">[Propionibacterium] namnetense SK182B-JCVI</name>
    <dbReference type="NCBI Taxonomy" id="1051006"/>
    <lineage>
        <taxon>Bacteria</taxon>
        <taxon>Bacillati</taxon>
        <taxon>Actinomycetota</taxon>
        <taxon>Actinomycetes</taxon>
        <taxon>Propionibacteriales</taxon>
        <taxon>Propionibacteriaceae</taxon>
        <taxon>Cutibacterium</taxon>
    </lineage>
</organism>
<evidence type="ECO:0000259" key="10">
    <source>
        <dbReference type="Pfam" id="PF16916"/>
    </source>
</evidence>
<dbReference type="EMBL" id="AFUN01000007">
    <property type="protein sequence ID" value="EGR97754.1"/>
    <property type="molecule type" value="Genomic_DNA"/>
</dbReference>
<dbReference type="NCBIfam" id="TIGR01297">
    <property type="entry name" value="CDF"/>
    <property type="match status" value="1"/>
</dbReference>
<feature type="transmembrane region" description="Helical" evidence="8">
    <location>
        <begin position="87"/>
        <end position="106"/>
    </location>
</feature>
<dbReference type="GO" id="GO:0005385">
    <property type="term" value="F:zinc ion transmembrane transporter activity"/>
    <property type="evidence" value="ECO:0007669"/>
    <property type="project" value="TreeGrafter"/>
</dbReference>
<keyword evidence="3" id="KW-0813">Transport</keyword>
<keyword evidence="6" id="KW-0406">Ion transport</keyword>
<dbReference type="PATRIC" id="fig|1051006.4.peg.279"/>
<reference evidence="11 12" key="1">
    <citation type="submission" date="2011-07" db="EMBL/GenBank/DDBJ databases">
        <title>Genome Sequence of Propionibacterium acnes SK182B-JCVI.</title>
        <authorList>
            <person name="Durkin A.S."/>
            <person name="Madupu R."/>
            <person name="Hostetler J."/>
            <person name="Radune D."/>
            <person name="Torralba M."/>
            <person name="Methe B."/>
            <person name="Sutton G."/>
            <person name="Strausberg R.L."/>
            <person name="Nelson K.E."/>
        </authorList>
    </citation>
    <scope>NUCLEOTIDE SEQUENCE [LARGE SCALE GENOMIC DNA]</scope>
    <source>
        <strain evidence="11 12">SK182B-JCVI</strain>
    </source>
</reference>
<comment type="subcellular location">
    <subcellularLocation>
        <location evidence="1">Membrane</location>
        <topology evidence="1">Multi-pass membrane protein</topology>
    </subcellularLocation>
</comment>
<evidence type="ECO:0000256" key="8">
    <source>
        <dbReference type="SAM" id="Phobius"/>
    </source>
</evidence>
<dbReference type="Pfam" id="PF01545">
    <property type="entry name" value="Cation_efflux"/>
    <property type="match status" value="1"/>
</dbReference>
<dbReference type="PANTHER" id="PTHR11562:SF17">
    <property type="entry name" value="RE54080P-RELATED"/>
    <property type="match status" value="1"/>
</dbReference>
<dbReference type="InterPro" id="IPR036837">
    <property type="entry name" value="Cation_efflux_CTD_sf"/>
</dbReference>
<dbReference type="SUPFAM" id="SSF160240">
    <property type="entry name" value="Cation efflux protein cytoplasmic domain-like"/>
    <property type="match status" value="1"/>
</dbReference>
<dbReference type="InterPro" id="IPR027469">
    <property type="entry name" value="Cation_efflux_TMD_sf"/>
</dbReference>
<evidence type="ECO:0000256" key="3">
    <source>
        <dbReference type="ARBA" id="ARBA00022448"/>
    </source>
</evidence>
<evidence type="ECO:0000259" key="9">
    <source>
        <dbReference type="Pfam" id="PF01545"/>
    </source>
</evidence>
<proteinExistence type="inferred from homology"/>
<evidence type="ECO:0000313" key="11">
    <source>
        <dbReference type="EMBL" id="EGR97754.1"/>
    </source>
</evidence>
<dbReference type="AlphaFoldDB" id="F9NSY6"/>
<dbReference type="InterPro" id="IPR058533">
    <property type="entry name" value="Cation_efflux_TM"/>
</dbReference>
<gene>
    <name evidence="11" type="ORF">HMPREF1162_0153</name>
</gene>
<dbReference type="InterPro" id="IPR050681">
    <property type="entry name" value="CDF/SLC30A"/>
</dbReference>
<name>F9NSY6_9ACTN</name>
<evidence type="ECO:0000256" key="4">
    <source>
        <dbReference type="ARBA" id="ARBA00022692"/>
    </source>
</evidence>
<feature type="transmembrane region" description="Helical" evidence="8">
    <location>
        <begin position="162"/>
        <end position="180"/>
    </location>
</feature>
<feature type="transmembrane region" description="Helical" evidence="8">
    <location>
        <begin position="50"/>
        <end position="67"/>
    </location>
</feature>
<evidence type="ECO:0000256" key="7">
    <source>
        <dbReference type="ARBA" id="ARBA00023136"/>
    </source>
</evidence>
<comment type="similarity">
    <text evidence="2">Belongs to the cation diffusion facilitator (CDF) transporter (TC 2.A.4) family. SLC30A subfamily.</text>
</comment>
<feature type="domain" description="Cation efflux protein transmembrane" evidence="9">
    <location>
        <begin position="21"/>
        <end position="211"/>
    </location>
</feature>
<dbReference type="Pfam" id="PF16916">
    <property type="entry name" value="ZT_dimer"/>
    <property type="match status" value="1"/>
</dbReference>
<dbReference type="SUPFAM" id="SSF161111">
    <property type="entry name" value="Cation efflux protein transmembrane domain-like"/>
    <property type="match status" value="1"/>
</dbReference>
<keyword evidence="4 8" id="KW-0812">Transmembrane</keyword>
<keyword evidence="7 8" id="KW-0472">Membrane</keyword>
<evidence type="ECO:0000256" key="2">
    <source>
        <dbReference type="ARBA" id="ARBA00008873"/>
    </source>
</evidence>
<dbReference type="STRING" id="1574624.GCA_001642025_00663"/>
<accession>F9NSY6</accession>
<feature type="transmembrane region" description="Helical" evidence="8">
    <location>
        <begin position="20"/>
        <end position="44"/>
    </location>
</feature>